<comment type="subcellular location">
    <subcellularLocation>
        <location evidence="1 7">Cell membrane</location>
        <topology evidence="1 7">Multi-pass membrane protein</topology>
    </subcellularLocation>
</comment>
<gene>
    <name evidence="9" type="ORF">H8R92_08465</name>
</gene>
<name>A0A8I0DNI3_9CLOT</name>
<evidence type="ECO:0000256" key="7">
    <source>
        <dbReference type="RuleBase" id="RU363032"/>
    </source>
</evidence>
<organism evidence="9 10">
    <name type="scientific">Clostridium lentum</name>
    <dbReference type="NCBI Taxonomy" id="2763037"/>
    <lineage>
        <taxon>Bacteria</taxon>
        <taxon>Bacillati</taxon>
        <taxon>Bacillota</taxon>
        <taxon>Clostridia</taxon>
        <taxon>Eubacteriales</taxon>
        <taxon>Clostridiaceae</taxon>
        <taxon>Clostridium</taxon>
    </lineage>
</organism>
<comment type="similarity">
    <text evidence="7">Belongs to the binding-protein-dependent transport system permease family.</text>
</comment>
<dbReference type="RefSeq" id="WP_186835203.1">
    <property type="nucleotide sequence ID" value="NZ_JACOOQ010000013.1"/>
</dbReference>
<dbReference type="EMBL" id="JACOOQ010000013">
    <property type="protein sequence ID" value="MBC5640449.1"/>
    <property type="molecule type" value="Genomic_DNA"/>
</dbReference>
<evidence type="ECO:0000256" key="6">
    <source>
        <dbReference type="ARBA" id="ARBA00023136"/>
    </source>
</evidence>
<feature type="transmembrane region" description="Helical" evidence="7">
    <location>
        <begin position="9"/>
        <end position="28"/>
    </location>
</feature>
<protein>
    <submittedName>
        <fullName evidence="9">Sugar ABC transporter permease</fullName>
    </submittedName>
</protein>
<dbReference type="Pfam" id="PF00528">
    <property type="entry name" value="BPD_transp_1"/>
    <property type="match status" value="1"/>
</dbReference>
<reference evidence="9" key="1">
    <citation type="submission" date="2020-08" db="EMBL/GenBank/DDBJ databases">
        <title>Genome public.</title>
        <authorList>
            <person name="Liu C."/>
            <person name="Sun Q."/>
        </authorList>
    </citation>
    <scope>NUCLEOTIDE SEQUENCE</scope>
    <source>
        <strain evidence="9">NSJ-42</strain>
    </source>
</reference>
<evidence type="ECO:0000256" key="2">
    <source>
        <dbReference type="ARBA" id="ARBA00022448"/>
    </source>
</evidence>
<feature type="transmembrane region" description="Helical" evidence="7">
    <location>
        <begin position="103"/>
        <end position="122"/>
    </location>
</feature>
<evidence type="ECO:0000259" key="8">
    <source>
        <dbReference type="PROSITE" id="PS50928"/>
    </source>
</evidence>
<dbReference type="PANTHER" id="PTHR30193">
    <property type="entry name" value="ABC TRANSPORTER PERMEASE PROTEIN"/>
    <property type="match status" value="1"/>
</dbReference>
<keyword evidence="3" id="KW-1003">Cell membrane</keyword>
<dbReference type="GO" id="GO:0055085">
    <property type="term" value="P:transmembrane transport"/>
    <property type="evidence" value="ECO:0007669"/>
    <property type="project" value="InterPro"/>
</dbReference>
<keyword evidence="5 7" id="KW-1133">Transmembrane helix</keyword>
<sequence length="288" mass="32695">MLKKKYKGYLYLLPALIVLLVFVFYPIINTVIFSFDETKASGFKFGIGSYKYLFSDKRFRQSLVNTLIYAAIVPFLSVSISLLLANALVHLKNKKLQSMFQSIYFLPYVTSLVAIGIVWSWLFNSEYGVINYVLKVIGFKGINWLNDSKYGMLALIIFAVWKSLAFNTLILTTGIASINPQYYQAAKIDQASSRTIFTQITIKLVSPMIAYTYMISLIAAFKVYTEVYVLFGGRTLDGSVSTVVRYIIDRFYGDQDFPLAYAAAVVLLVIILLVTGIQKYAQRNKIHY</sequence>
<dbReference type="PANTHER" id="PTHR30193:SF37">
    <property type="entry name" value="INNER MEMBRANE ABC TRANSPORTER PERMEASE PROTEIN YCJO"/>
    <property type="match status" value="1"/>
</dbReference>
<dbReference type="InterPro" id="IPR051393">
    <property type="entry name" value="ABC_transporter_permease"/>
</dbReference>
<evidence type="ECO:0000313" key="10">
    <source>
        <dbReference type="Proteomes" id="UP000662088"/>
    </source>
</evidence>
<comment type="caution">
    <text evidence="9">The sequence shown here is derived from an EMBL/GenBank/DDBJ whole genome shotgun (WGS) entry which is preliminary data.</text>
</comment>
<dbReference type="Proteomes" id="UP000662088">
    <property type="component" value="Unassembled WGS sequence"/>
</dbReference>
<keyword evidence="4 7" id="KW-0812">Transmembrane</keyword>
<dbReference type="GO" id="GO:0005886">
    <property type="term" value="C:plasma membrane"/>
    <property type="evidence" value="ECO:0007669"/>
    <property type="project" value="UniProtKB-SubCell"/>
</dbReference>
<evidence type="ECO:0000256" key="3">
    <source>
        <dbReference type="ARBA" id="ARBA00022475"/>
    </source>
</evidence>
<dbReference type="Gene3D" id="1.10.3720.10">
    <property type="entry name" value="MetI-like"/>
    <property type="match status" value="1"/>
</dbReference>
<dbReference type="SUPFAM" id="SSF160964">
    <property type="entry name" value="MalF N-terminal region-like"/>
    <property type="match status" value="1"/>
</dbReference>
<feature type="transmembrane region" description="Helical" evidence="7">
    <location>
        <begin position="200"/>
        <end position="221"/>
    </location>
</feature>
<feature type="transmembrane region" description="Helical" evidence="7">
    <location>
        <begin position="67"/>
        <end position="91"/>
    </location>
</feature>
<feature type="transmembrane region" description="Helical" evidence="7">
    <location>
        <begin position="153"/>
        <end position="179"/>
    </location>
</feature>
<evidence type="ECO:0000256" key="5">
    <source>
        <dbReference type="ARBA" id="ARBA00022989"/>
    </source>
</evidence>
<evidence type="ECO:0000313" key="9">
    <source>
        <dbReference type="EMBL" id="MBC5640449.1"/>
    </source>
</evidence>
<dbReference type="InterPro" id="IPR000515">
    <property type="entry name" value="MetI-like"/>
</dbReference>
<keyword evidence="6 7" id="KW-0472">Membrane</keyword>
<evidence type="ECO:0000256" key="4">
    <source>
        <dbReference type="ARBA" id="ARBA00022692"/>
    </source>
</evidence>
<dbReference type="AlphaFoldDB" id="A0A8I0DNI3"/>
<keyword evidence="10" id="KW-1185">Reference proteome</keyword>
<evidence type="ECO:0000256" key="1">
    <source>
        <dbReference type="ARBA" id="ARBA00004651"/>
    </source>
</evidence>
<dbReference type="SUPFAM" id="SSF161098">
    <property type="entry name" value="MetI-like"/>
    <property type="match status" value="1"/>
</dbReference>
<proteinExistence type="inferred from homology"/>
<keyword evidence="2 7" id="KW-0813">Transport</keyword>
<feature type="domain" description="ABC transmembrane type-1" evidence="8">
    <location>
        <begin position="63"/>
        <end position="278"/>
    </location>
</feature>
<accession>A0A8I0DNI3</accession>
<dbReference type="InterPro" id="IPR035906">
    <property type="entry name" value="MetI-like_sf"/>
</dbReference>
<dbReference type="PROSITE" id="PS50928">
    <property type="entry name" value="ABC_TM1"/>
    <property type="match status" value="1"/>
</dbReference>
<feature type="transmembrane region" description="Helical" evidence="7">
    <location>
        <begin position="259"/>
        <end position="277"/>
    </location>
</feature>